<keyword evidence="5" id="KW-0963">Cytoplasm</keyword>
<keyword evidence="12" id="KW-0325">Glycoprotein</keyword>
<dbReference type="GO" id="GO:0045597">
    <property type="term" value="P:positive regulation of cell differentiation"/>
    <property type="evidence" value="ECO:0007669"/>
    <property type="project" value="TreeGrafter"/>
</dbReference>
<dbReference type="SMART" id="SM00209">
    <property type="entry name" value="TSP1"/>
    <property type="match status" value="1"/>
</dbReference>
<dbReference type="GO" id="GO:0005178">
    <property type="term" value="F:integrin binding"/>
    <property type="evidence" value="ECO:0007669"/>
    <property type="project" value="TreeGrafter"/>
</dbReference>
<dbReference type="GO" id="GO:0008083">
    <property type="term" value="F:growth factor activity"/>
    <property type="evidence" value="ECO:0007669"/>
    <property type="project" value="UniProtKB-KW"/>
</dbReference>
<evidence type="ECO:0000256" key="8">
    <source>
        <dbReference type="ARBA" id="ARBA00022868"/>
    </source>
</evidence>
<dbReference type="InterPro" id="IPR017891">
    <property type="entry name" value="Insulin_GF-bd_Cys-rich_CS"/>
</dbReference>
<keyword evidence="23" id="KW-1185">Reference proteome</keyword>
<keyword evidence="7 19" id="KW-0732">Signal</keyword>
<feature type="signal peptide" evidence="19">
    <location>
        <begin position="1"/>
        <end position="30"/>
    </location>
</feature>
<dbReference type="EMBL" id="CABDUW010000054">
    <property type="protein sequence ID" value="VTJ55648.1"/>
    <property type="molecule type" value="Genomic_DNA"/>
</dbReference>
<dbReference type="Gene3D" id="2.20.100.10">
    <property type="entry name" value="Thrombospondin type-1 (TSP1) repeat"/>
    <property type="match status" value="1"/>
</dbReference>
<evidence type="ECO:0000256" key="16">
    <source>
        <dbReference type="ARBA" id="ARBA00076603"/>
    </source>
</evidence>
<dbReference type="GO" id="GO:0005737">
    <property type="term" value="C:cytoplasm"/>
    <property type="evidence" value="ECO:0007669"/>
    <property type="project" value="UniProtKB-SubCell"/>
</dbReference>
<keyword evidence="10" id="KW-0339">Growth factor</keyword>
<dbReference type="PROSITE" id="PS01208">
    <property type="entry name" value="VWFC_1"/>
    <property type="match status" value="1"/>
</dbReference>
<evidence type="ECO:0000256" key="4">
    <source>
        <dbReference type="ARBA" id="ARBA00008125"/>
    </source>
</evidence>
<evidence type="ECO:0000259" key="21">
    <source>
        <dbReference type="PROSITE" id="PS51323"/>
    </source>
</evidence>
<dbReference type="AlphaFoldDB" id="A0A5E4AEJ2"/>
<evidence type="ECO:0000256" key="13">
    <source>
        <dbReference type="ARBA" id="ARBA00039944"/>
    </source>
</evidence>
<dbReference type="InterPro" id="IPR036383">
    <property type="entry name" value="TSP1_rpt_sf"/>
</dbReference>
<dbReference type="InterPro" id="IPR000867">
    <property type="entry name" value="IGFBP-like"/>
</dbReference>
<feature type="chain" id="PRO_5022909993" description="CCN family member 3" evidence="19">
    <location>
        <begin position="31"/>
        <end position="347"/>
    </location>
</feature>
<evidence type="ECO:0000313" key="23">
    <source>
        <dbReference type="Proteomes" id="UP000335636"/>
    </source>
</evidence>
<dbReference type="PANTHER" id="PTHR11348:SF8">
    <property type="entry name" value="CCN FAMILY MEMBER 3"/>
    <property type="match status" value="1"/>
</dbReference>
<comment type="subunit">
    <text evidence="15">Interacts with FBLN1. Interacts (via CTCK domain) with NOTCH1 (via the EGF-like repeat region). Interacts with GJA1/CX43. Interacts with ITGA5:ITGB1, ITGAV:ITGB3 and ITGAV:ITGB5. Interacts with ZDHHC22; the interaction may lead to CCN3 palmitoylation.</text>
</comment>
<name>A0A5E4AEJ2_MARMO</name>
<dbReference type="GO" id="GO:0031012">
    <property type="term" value="C:extracellular matrix"/>
    <property type="evidence" value="ECO:0007669"/>
    <property type="project" value="TreeGrafter"/>
</dbReference>
<dbReference type="SMART" id="SM00121">
    <property type="entry name" value="IB"/>
    <property type="match status" value="1"/>
</dbReference>
<dbReference type="FunFam" id="2.20.100.10:FF:000046">
    <property type="entry name" value="Cellular communication network factor 4"/>
    <property type="match status" value="1"/>
</dbReference>
<keyword evidence="9" id="KW-0965">Cell junction</keyword>
<comment type="caution">
    <text evidence="22">The sequence shown here is derived from an EMBL/GenBank/DDBJ whole genome shotgun (WGS) entry which is preliminary data.</text>
</comment>
<dbReference type="PROSITE" id="PS50092">
    <property type="entry name" value="TSP1"/>
    <property type="match status" value="1"/>
</dbReference>
<evidence type="ECO:0000256" key="7">
    <source>
        <dbReference type="ARBA" id="ARBA00022729"/>
    </source>
</evidence>
<dbReference type="Proteomes" id="UP000335636">
    <property type="component" value="Unassembled WGS sequence"/>
</dbReference>
<dbReference type="PROSITE" id="PS00222">
    <property type="entry name" value="IGFBP_N_1"/>
    <property type="match status" value="1"/>
</dbReference>
<evidence type="ECO:0000256" key="12">
    <source>
        <dbReference type="ARBA" id="ARBA00023180"/>
    </source>
</evidence>
<evidence type="ECO:0000256" key="1">
    <source>
        <dbReference type="ARBA" id="ARBA00004496"/>
    </source>
</evidence>
<comment type="similarity">
    <text evidence="4">Belongs to the CCN family.</text>
</comment>
<evidence type="ECO:0000256" key="19">
    <source>
        <dbReference type="SAM" id="SignalP"/>
    </source>
</evidence>
<evidence type="ECO:0000256" key="18">
    <source>
        <dbReference type="SAM" id="MobiDB-lite"/>
    </source>
</evidence>
<evidence type="ECO:0000313" key="22">
    <source>
        <dbReference type="EMBL" id="VTJ55648.1"/>
    </source>
</evidence>
<feature type="domain" description="IGFBP N-terminal" evidence="21">
    <location>
        <begin position="30"/>
        <end position="104"/>
    </location>
</feature>
<dbReference type="InterPro" id="IPR043973">
    <property type="entry name" value="TSP1_CCN"/>
</dbReference>
<dbReference type="PROSITE" id="PS50184">
    <property type="entry name" value="VWFC_2"/>
    <property type="match status" value="1"/>
</dbReference>
<evidence type="ECO:0000256" key="3">
    <source>
        <dbReference type="ARBA" id="ARBA00004613"/>
    </source>
</evidence>
<evidence type="ECO:0000256" key="17">
    <source>
        <dbReference type="ARBA" id="ARBA00077787"/>
    </source>
</evidence>
<evidence type="ECO:0000256" key="5">
    <source>
        <dbReference type="ARBA" id="ARBA00022490"/>
    </source>
</evidence>
<feature type="compositionally biased region" description="Polar residues" evidence="18">
    <location>
        <begin position="264"/>
        <end position="278"/>
    </location>
</feature>
<dbReference type="InterPro" id="IPR050941">
    <property type="entry name" value="CCN"/>
</dbReference>
<gene>
    <name evidence="22" type="ORF">MONAX_5E040174</name>
</gene>
<dbReference type="InterPro" id="IPR009030">
    <property type="entry name" value="Growth_fac_rcpt_cys_sf"/>
</dbReference>
<accession>A0A5E4AEJ2</accession>
<dbReference type="SMART" id="SM00214">
    <property type="entry name" value="VWC"/>
    <property type="match status" value="1"/>
</dbReference>
<evidence type="ECO:0000256" key="10">
    <source>
        <dbReference type="ARBA" id="ARBA00023030"/>
    </source>
</evidence>
<sequence>MHKVQSMNLFVQKRCLCLAFLLHLLGQVSATQRCPSPCPRQCPETPPTCAPGVRAVLDGCSCCLVCARQRGESCSELKPCDQSSGLYCDRSADPSNQTGICMVLEGDNCVFDGVIYRSGEKFEPNCQYHCTCRDGQIGCVPRCQLDVLLPGPDCPAPRKVAVPGECCEKWTCGPNEKGTLGGLALPAYRPEATVGVEVSDSSINCIEQTTEWSACSKSCGMGLSTRVTNRNRQCEMVKQSRLCMVRPCEQEPEQPTDKEKSVSAPRNHSKPSTCSSRTAPACTPISPGSVESAAMADAAHPTTPKPSRWSSSAPQGKSSRNQSWSSEPVPVTPTVLRTMRPSSRSWS</sequence>
<dbReference type="InterPro" id="IPR000884">
    <property type="entry name" value="TSP1_rpt"/>
</dbReference>
<organism evidence="22 23">
    <name type="scientific">Marmota monax</name>
    <name type="common">Woodchuck</name>
    <dbReference type="NCBI Taxonomy" id="9995"/>
    <lineage>
        <taxon>Eukaryota</taxon>
        <taxon>Metazoa</taxon>
        <taxon>Chordata</taxon>
        <taxon>Craniata</taxon>
        <taxon>Vertebrata</taxon>
        <taxon>Euteleostomi</taxon>
        <taxon>Mammalia</taxon>
        <taxon>Eutheria</taxon>
        <taxon>Euarchontoglires</taxon>
        <taxon>Glires</taxon>
        <taxon>Rodentia</taxon>
        <taxon>Sciuromorpha</taxon>
        <taxon>Sciuridae</taxon>
        <taxon>Xerinae</taxon>
        <taxon>Marmotini</taxon>
        <taxon>Marmota</taxon>
    </lineage>
</organism>
<keyword evidence="6" id="KW-0964">Secreted</keyword>
<dbReference type="PROSITE" id="PS51323">
    <property type="entry name" value="IGFBP_N_2"/>
    <property type="match status" value="1"/>
</dbReference>
<dbReference type="GO" id="GO:0002062">
    <property type="term" value="P:chondrocyte differentiation"/>
    <property type="evidence" value="ECO:0007669"/>
    <property type="project" value="TreeGrafter"/>
</dbReference>
<dbReference type="GO" id="GO:0005615">
    <property type="term" value="C:extracellular space"/>
    <property type="evidence" value="ECO:0007669"/>
    <property type="project" value="TreeGrafter"/>
</dbReference>
<reference evidence="22" key="1">
    <citation type="submission" date="2019-04" db="EMBL/GenBank/DDBJ databases">
        <authorList>
            <person name="Alioto T."/>
            <person name="Alioto T."/>
        </authorList>
    </citation>
    <scope>NUCLEOTIDE SEQUENCE [LARGE SCALE GENOMIC DNA]</scope>
</reference>
<dbReference type="GO" id="GO:0005921">
    <property type="term" value="C:gap junction"/>
    <property type="evidence" value="ECO:0007669"/>
    <property type="project" value="UniProtKB-SubCell"/>
</dbReference>
<comment type="subcellular location">
    <subcellularLocation>
        <location evidence="2">Cell junction</location>
        <location evidence="2">Gap junction</location>
    </subcellularLocation>
    <subcellularLocation>
        <location evidence="1">Cytoplasm</location>
    </subcellularLocation>
    <subcellularLocation>
        <location evidence="3">Secreted</location>
    </subcellularLocation>
</comment>
<dbReference type="SUPFAM" id="SSF57184">
    <property type="entry name" value="Growth factor receptor domain"/>
    <property type="match status" value="1"/>
</dbReference>
<evidence type="ECO:0000256" key="14">
    <source>
        <dbReference type="ARBA" id="ARBA00042352"/>
    </source>
</evidence>
<dbReference type="Pfam" id="PF00219">
    <property type="entry name" value="IGFBP"/>
    <property type="match status" value="1"/>
</dbReference>
<dbReference type="InterPro" id="IPR001007">
    <property type="entry name" value="VWF_dom"/>
</dbReference>
<dbReference type="GO" id="GO:0008201">
    <property type="term" value="F:heparin binding"/>
    <property type="evidence" value="ECO:0007669"/>
    <property type="project" value="TreeGrafter"/>
</dbReference>
<dbReference type="GO" id="GO:0051239">
    <property type="term" value="P:regulation of multicellular organismal process"/>
    <property type="evidence" value="ECO:0007669"/>
    <property type="project" value="UniProtKB-ARBA"/>
</dbReference>
<keyword evidence="8" id="KW-0303">Gap junction</keyword>
<evidence type="ECO:0000256" key="9">
    <source>
        <dbReference type="ARBA" id="ARBA00022949"/>
    </source>
</evidence>
<proteinExistence type="inferred from homology"/>
<evidence type="ECO:0000256" key="2">
    <source>
        <dbReference type="ARBA" id="ARBA00004610"/>
    </source>
</evidence>
<evidence type="ECO:0000256" key="6">
    <source>
        <dbReference type="ARBA" id="ARBA00022525"/>
    </source>
</evidence>
<keyword evidence="11" id="KW-1015">Disulfide bond</keyword>
<feature type="domain" description="VWFC" evidence="20">
    <location>
        <begin position="107"/>
        <end position="173"/>
    </location>
</feature>
<dbReference type="GO" id="GO:0007155">
    <property type="term" value="P:cell adhesion"/>
    <property type="evidence" value="ECO:0007669"/>
    <property type="project" value="TreeGrafter"/>
</dbReference>
<dbReference type="SUPFAM" id="SSF82895">
    <property type="entry name" value="TSP-1 type 1 repeat"/>
    <property type="match status" value="1"/>
</dbReference>
<dbReference type="Pfam" id="PF19035">
    <property type="entry name" value="TSP1_CCN"/>
    <property type="match status" value="1"/>
</dbReference>
<feature type="compositionally biased region" description="Polar residues" evidence="18">
    <location>
        <begin position="308"/>
        <end position="326"/>
    </location>
</feature>
<evidence type="ECO:0000256" key="15">
    <source>
        <dbReference type="ARBA" id="ARBA00066107"/>
    </source>
</evidence>
<protein>
    <recommendedName>
        <fullName evidence="13">CCN family member 3</fullName>
    </recommendedName>
    <alternativeName>
        <fullName evidence="14">Cellular communication network factor 3</fullName>
    </alternativeName>
    <alternativeName>
        <fullName evidence="16">Nephroblastoma-overexpressed gene protein homolog</fullName>
    </alternativeName>
    <alternativeName>
        <fullName evidence="17">Protein NOV homolog</fullName>
    </alternativeName>
</protein>
<dbReference type="PANTHER" id="PTHR11348">
    <property type="entry name" value="CONNECTIVE TISSUE GROWTH FACTOR-RELATED"/>
    <property type="match status" value="1"/>
</dbReference>
<evidence type="ECO:0000256" key="11">
    <source>
        <dbReference type="ARBA" id="ARBA00023157"/>
    </source>
</evidence>
<dbReference type="Pfam" id="PF00093">
    <property type="entry name" value="VWC"/>
    <property type="match status" value="1"/>
</dbReference>
<evidence type="ECO:0000259" key="20">
    <source>
        <dbReference type="PROSITE" id="PS50184"/>
    </source>
</evidence>
<feature type="region of interest" description="Disordered" evidence="18">
    <location>
        <begin position="251"/>
        <end position="347"/>
    </location>
</feature>